<name>A0AAN9KFQ6_CANGL</name>
<evidence type="ECO:0000313" key="1">
    <source>
        <dbReference type="EMBL" id="KAK7315337.1"/>
    </source>
</evidence>
<dbReference type="EMBL" id="JAYMYQ010000008">
    <property type="protein sequence ID" value="KAK7315337.1"/>
    <property type="molecule type" value="Genomic_DNA"/>
</dbReference>
<dbReference type="Proteomes" id="UP001367508">
    <property type="component" value="Unassembled WGS sequence"/>
</dbReference>
<proteinExistence type="predicted"/>
<protein>
    <submittedName>
        <fullName evidence="1">Uncharacterized protein</fullName>
    </submittedName>
</protein>
<evidence type="ECO:0000313" key="2">
    <source>
        <dbReference type="Proteomes" id="UP001367508"/>
    </source>
</evidence>
<accession>A0AAN9KFQ6</accession>
<gene>
    <name evidence="1" type="ORF">VNO77_33877</name>
</gene>
<sequence>MGLGNSELQGEPRIWYYNHSHEHCSSRNNMLVAQKVRLEGLKGPGSTVYTSVLSEWNSANPPALVK</sequence>
<dbReference type="AlphaFoldDB" id="A0AAN9KFQ6"/>
<reference evidence="1 2" key="1">
    <citation type="submission" date="2024-01" db="EMBL/GenBank/DDBJ databases">
        <title>The genomes of 5 underutilized Papilionoideae crops provide insights into root nodulation and disease resistanc.</title>
        <authorList>
            <person name="Jiang F."/>
        </authorList>
    </citation>
    <scope>NUCLEOTIDE SEQUENCE [LARGE SCALE GENOMIC DNA]</scope>
    <source>
        <strain evidence="1">LVBAO_FW01</strain>
        <tissue evidence="1">Leaves</tissue>
    </source>
</reference>
<organism evidence="1 2">
    <name type="scientific">Canavalia gladiata</name>
    <name type="common">Sword bean</name>
    <name type="synonym">Dolichos gladiatus</name>
    <dbReference type="NCBI Taxonomy" id="3824"/>
    <lineage>
        <taxon>Eukaryota</taxon>
        <taxon>Viridiplantae</taxon>
        <taxon>Streptophyta</taxon>
        <taxon>Embryophyta</taxon>
        <taxon>Tracheophyta</taxon>
        <taxon>Spermatophyta</taxon>
        <taxon>Magnoliopsida</taxon>
        <taxon>eudicotyledons</taxon>
        <taxon>Gunneridae</taxon>
        <taxon>Pentapetalae</taxon>
        <taxon>rosids</taxon>
        <taxon>fabids</taxon>
        <taxon>Fabales</taxon>
        <taxon>Fabaceae</taxon>
        <taxon>Papilionoideae</taxon>
        <taxon>50 kb inversion clade</taxon>
        <taxon>NPAAA clade</taxon>
        <taxon>indigoferoid/millettioid clade</taxon>
        <taxon>Phaseoleae</taxon>
        <taxon>Canavalia</taxon>
    </lineage>
</organism>
<comment type="caution">
    <text evidence="1">The sequence shown here is derived from an EMBL/GenBank/DDBJ whole genome shotgun (WGS) entry which is preliminary data.</text>
</comment>
<keyword evidence="2" id="KW-1185">Reference proteome</keyword>